<dbReference type="Gene3D" id="3.40.50.2020">
    <property type="match status" value="2"/>
</dbReference>
<keyword evidence="11" id="KW-0418">Kinase</keyword>
<dbReference type="InterPro" id="IPR029057">
    <property type="entry name" value="PRTase-like"/>
</dbReference>
<evidence type="ECO:0000256" key="3">
    <source>
        <dbReference type="ARBA" id="ARBA00008834"/>
    </source>
</evidence>
<protein>
    <recommendedName>
        <fullName evidence="22">Exopolygalacturonase</fullName>
        <ecNumber evidence="4">2.7.6.1</ecNumber>
        <ecNumber evidence="17">3.2.1.67</ecNumber>
    </recommendedName>
    <alternativeName>
        <fullName evidence="18">Galacturan 1,4-alpha-galacturonidase</fullName>
    </alternativeName>
    <alternativeName>
        <fullName evidence="23">Pectinase</fullName>
    </alternativeName>
</protein>
<evidence type="ECO:0000256" key="1">
    <source>
        <dbReference type="ARBA" id="ARBA00004191"/>
    </source>
</evidence>
<dbReference type="SUPFAM" id="SSF51126">
    <property type="entry name" value="Pectin lyase-like"/>
    <property type="match status" value="1"/>
</dbReference>
<dbReference type="EC" id="3.2.1.67" evidence="17"/>
<evidence type="ECO:0000256" key="20">
    <source>
        <dbReference type="ARBA" id="ARBA00049535"/>
    </source>
</evidence>
<dbReference type="AlphaFoldDB" id="A0A9E7H2K6"/>
<proteinExistence type="inferred from homology"/>
<evidence type="ECO:0000256" key="21">
    <source>
        <dbReference type="ARBA" id="ARBA00057651"/>
    </source>
</evidence>
<dbReference type="EC" id="2.7.6.1" evidence="4"/>
<evidence type="ECO:0000313" key="28">
    <source>
        <dbReference type="EMBL" id="URE26396.1"/>
    </source>
</evidence>
<dbReference type="GO" id="GO:0004650">
    <property type="term" value="F:polygalacturonase activity"/>
    <property type="evidence" value="ECO:0007669"/>
    <property type="project" value="InterPro"/>
</dbReference>
<dbReference type="Pfam" id="PF13793">
    <property type="entry name" value="Pribosyltran_N"/>
    <property type="match status" value="1"/>
</dbReference>
<feature type="active site" evidence="24">
    <location>
        <position position="566"/>
    </location>
</feature>
<evidence type="ECO:0000256" key="8">
    <source>
        <dbReference type="ARBA" id="ARBA00022723"/>
    </source>
</evidence>
<evidence type="ECO:0000256" key="18">
    <source>
        <dbReference type="ARBA" id="ARBA00043142"/>
    </source>
</evidence>
<dbReference type="GO" id="GO:0047911">
    <property type="term" value="F:galacturan 1,4-alpha-galacturonidase activity"/>
    <property type="evidence" value="ECO:0007669"/>
    <property type="project" value="UniProtKB-EC"/>
</dbReference>
<feature type="domain" description="Phosphoribosyltransferase" evidence="26">
    <location>
        <begin position="216"/>
        <end position="259"/>
    </location>
</feature>
<dbReference type="GO" id="GO:0005975">
    <property type="term" value="P:carbohydrate metabolic process"/>
    <property type="evidence" value="ECO:0007669"/>
    <property type="project" value="InterPro"/>
</dbReference>
<dbReference type="GO" id="GO:0005524">
    <property type="term" value="F:ATP binding"/>
    <property type="evidence" value="ECO:0007669"/>
    <property type="project" value="UniProtKB-KW"/>
</dbReference>
<dbReference type="FunFam" id="2.160.20.10:FF:000004">
    <property type="entry name" value="Pectin lyase-like superfamily protein"/>
    <property type="match status" value="1"/>
</dbReference>
<keyword evidence="13" id="KW-0067">ATP-binding</keyword>
<dbReference type="Proteomes" id="UP001055439">
    <property type="component" value="Chromosome 8"/>
</dbReference>
<evidence type="ECO:0000256" key="16">
    <source>
        <dbReference type="ARBA" id="ARBA00023316"/>
    </source>
</evidence>
<comment type="catalytic activity">
    <reaction evidence="19">
        <text>[(1-&gt;4)-alpha-D-galacturonosyl](n) + H2O = alpha-D-galacturonate + [(1-&gt;4)-alpha-D-galacturonosyl](n-1)</text>
        <dbReference type="Rhea" id="RHEA:14117"/>
        <dbReference type="Rhea" id="RHEA-COMP:14570"/>
        <dbReference type="Rhea" id="RHEA-COMP:14572"/>
        <dbReference type="ChEBI" id="CHEBI:15377"/>
        <dbReference type="ChEBI" id="CHEBI:58658"/>
        <dbReference type="ChEBI" id="CHEBI:140523"/>
        <dbReference type="EC" id="3.2.1.67"/>
    </reaction>
</comment>
<dbReference type="InterPro" id="IPR000743">
    <property type="entry name" value="Glyco_hydro_28"/>
</dbReference>
<evidence type="ECO:0000259" key="26">
    <source>
        <dbReference type="Pfam" id="PF00156"/>
    </source>
</evidence>
<keyword evidence="15 25" id="KW-0326">Glycosidase</keyword>
<comment type="subcellular location">
    <subcellularLocation>
        <location evidence="1">Secreted</location>
        <location evidence="1">Cell wall</location>
    </subcellularLocation>
</comment>
<dbReference type="GO" id="GO:0004749">
    <property type="term" value="F:ribose phosphate diphosphokinase activity"/>
    <property type="evidence" value="ECO:0007669"/>
    <property type="project" value="UniProtKB-EC"/>
</dbReference>
<dbReference type="InterPro" id="IPR029099">
    <property type="entry name" value="Pribosyltran_N"/>
</dbReference>
<dbReference type="CDD" id="cd06223">
    <property type="entry name" value="PRTases_typeI"/>
    <property type="match status" value="1"/>
</dbReference>
<dbReference type="InterPro" id="IPR000836">
    <property type="entry name" value="PRTase_dom"/>
</dbReference>
<dbReference type="FunFam" id="3.40.50.2020:FF:000032">
    <property type="entry name" value="ribose-phosphate pyrophosphokinase 4"/>
    <property type="match status" value="1"/>
</dbReference>
<keyword evidence="14" id="KW-0460">Magnesium</keyword>
<dbReference type="InterPro" id="IPR012334">
    <property type="entry name" value="Pectin_lyas_fold"/>
</dbReference>
<evidence type="ECO:0000256" key="13">
    <source>
        <dbReference type="ARBA" id="ARBA00022840"/>
    </source>
</evidence>
<dbReference type="SMART" id="SM00710">
    <property type="entry name" value="PbH1"/>
    <property type="match status" value="5"/>
</dbReference>
<evidence type="ECO:0000256" key="5">
    <source>
        <dbReference type="ARBA" id="ARBA00022512"/>
    </source>
</evidence>
<evidence type="ECO:0000256" key="24">
    <source>
        <dbReference type="PROSITE-ProRule" id="PRU10052"/>
    </source>
</evidence>
<dbReference type="Gene3D" id="2.160.20.10">
    <property type="entry name" value="Single-stranded right-handed beta-helix, Pectin lyase-like"/>
    <property type="match status" value="1"/>
</dbReference>
<dbReference type="EMBL" id="CP097510">
    <property type="protein sequence ID" value="URE26396.1"/>
    <property type="molecule type" value="Genomic_DNA"/>
</dbReference>
<dbReference type="GO" id="GO:0071555">
    <property type="term" value="P:cell wall organization"/>
    <property type="evidence" value="ECO:0007669"/>
    <property type="project" value="UniProtKB-KW"/>
</dbReference>
<evidence type="ECO:0000256" key="19">
    <source>
        <dbReference type="ARBA" id="ARBA00048766"/>
    </source>
</evidence>
<evidence type="ECO:0000256" key="22">
    <source>
        <dbReference type="ARBA" id="ARBA00068298"/>
    </source>
</evidence>
<evidence type="ECO:0000256" key="25">
    <source>
        <dbReference type="RuleBase" id="RU361169"/>
    </source>
</evidence>
<keyword evidence="6" id="KW-0964">Secreted</keyword>
<keyword evidence="16" id="KW-0961">Cell wall biogenesis/degradation</keyword>
<comment type="similarity">
    <text evidence="3 25">Belongs to the glycosyl hydrolase 28 family.</text>
</comment>
<sequence>MAMRAKKQVNLFYCSESEELARKVADQSDAIQLRTISWRNFDDGFPNLFINNAHDIRGQHVAFLASFSSPGVIFEQISAIFALPKLFIASFTLVLPFFPTGSFERMEEEGDVATAFTMARILSMIPKSRGGPTSIVIYDIHALQERFYFGDDVLPCFETGIPLLLQRLRKLPDADNVTIAFPDDGAWKRFHKQLMHFPMIVCAKVREGDKRIVRIKEGNPERRHVVIVDDLVQSGGTLIECQKVLTAHGAGKVSAYVTHGVFPKRSWERFVHIKAERSDHRFANFWITDSCPLTVRAIANEAPFEVLSLAGSIADALQQEMTLLLLLPFICCYSIADAHCRSGVRSGTFNVLHYGARANGFSDDSKAFMAAWKAACAASGNVKLHVPRRKYLVGPVKFDGPCRNVRSITVDMQGYLKASTDLSKYVEGDDWIQFGHVDKLTLTGGGTFDGQGAVSWPFNKCPRKKNCRVLPTSIKFLATTDTVVRRVKSLNSKFFHVAVVGCKGFQGSNIRIYAPSNSPNTDGIHIERSSDVTISNSVIATGDDCISIGQGNVRVRISSITCGPGHGISVGSLGRYRDEGDVRGLVVRDSAISGTTNGIRIKTWQNSPGSSSATNMTFRNISMKGVANPIIIDQMYCPFVSCPSQAPSRVKISDIFFRDIRGTSATPVAVTLKCSRGAPCRNVNLHNVHLRYTGGAAATAECWNVKARYSGTQMPAPCH</sequence>
<evidence type="ECO:0000256" key="23">
    <source>
        <dbReference type="ARBA" id="ARBA00083621"/>
    </source>
</evidence>
<dbReference type="GO" id="GO:0046872">
    <property type="term" value="F:metal ion binding"/>
    <property type="evidence" value="ECO:0007669"/>
    <property type="project" value="UniProtKB-KW"/>
</dbReference>
<evidence type="ECO:0000259" key="27">
    <source>
        <dbReference type="Pfam" id="PF13793"/>
    </source>
</evidence>
<dbReference type="Pfam" id="PF00156">
    <property type="entry name" value="Pribosyltran"/>
    <property type="match status" value="1"/>
</dbReference>
<reference evidence="28" key="1">
    <citation type="submission" date="2022-05" db="EMBL/GenBank/DDBJ databases">
        <title>The Musa troglodytarum L. genome provides insights into the mechanism of non-climacteric behaviour and enrichment of carotenoids.</title>
        <authorList>
            <person name="Wang J."/>
        </authorList>
    </citation>
    <scope>NUCLEOTIDE SEQUENCE</scope>
    <source>
        <tissue evidence="28">Leaf</tissue>
    </source>
</reference>
<evidence type="ECO:0000256" key="6">
    <source>
        <dbReference type="ARBA" id="ARBA00022525"/>
    </source>
</evidence>
<keyword evidence="12 25" id="KW-0378">Hydrolase</keyword>
<dbReference type="SUPFAM" id="SSF53271">
    <property type="entry name" value="PRTase-like"/>
    <property type="match status" value="2"/>
</dbReference>
<comment type="catalytic activity">
    <reaction evidence="20">
        <text>D-ribose 5-phosphate + ATP = 5-phospho-alpha-D-ribose 1-diphosphate + AMP + H(+)</text>
        <dbReference type="Rhea" id="RHEA:15609"/>
        <dbReference type="ChEBI" id="CHEBI:15378"/>
        <dbReference type="ChEBI" id="CHEBI:30616"/>
        <dbReference type="ChEBI" id="CHEBI:58017"/>
        <dbReference type="ChEBI" id="CHEBI:78346"/>
        <dbReference type="ChEBI" id="CHEBI:456215"/>
        <dbReference type="EC" id="2.7.6.1"/>
    </reaction>
</comment>
<dbReference type="GO" id="GO:0009165">
    <property type="term" value="P:nucleotide biosynthetic process"/>
    <property type="evidence" value="ECO:0007669"/>
    <property type="project" value="UniProtKB-KW"/>
</dbReference>
<dbReference type="OrthoDB" id="187139at2759"/>
<keyword evidence="9" id="KW-0545">Nucleotide biosynthesis</keyword>
<evidence type="ECO:0000256" key="10">
    <source>
        <dbReference type="ARBA" id="ARBA00022741"/>
    </source>
</evidence>
<dbReference type="Pfam" id="PF00295">
    <property type="entry name" value="Glyco_hydro_28"/>
    <property type="match status" value="1"/>
</dbReference>
<dbReference type="FunFam" id="3.40.50.2020:FF:000034">
    <property type="entry name" value="Ribose-phosphate pyrophosphokinase 4"/>
    <property type="match status" value="1"/>
</dbReference>
<dbReference type="InterPro" id="IPR011050">
    <property type="entry name" value="Pectin_lyase_fold/virulence"/>
</dbReference>
<dbReference type="InterPro" id="IPR006626">
    <property type="entry name" value="PbH1"/>
</dbReference>
<comment type="function">
    <text evidence="21">May function in depolymerizing pectin during pollen development, germination, and tube growth. Acts as an exo-polygalacturonase.</text>
</comment>
<evidence type="ECO:0000256" key="17">
    <source>
        <dbReference type="ARBA" id="ARBA00038933"/>
    </source>
</evidence>
<dbReference type="GO" id="GO:0016301">
    <property type="term" value="F:kinase activity"/>
    <property type="evidence" value="ECO:0007669"/>
    <property type="project" value="UniProtKB-KW"/>
</dbReference>
<gene>
    <name evidence="28" type="ORF">MUK42_03361</name>
</gene>
<keyword evidence="8" id="KW-0479">Metal-binding</keyword>
<evidence type="ECO:0000256" key="11">
    <source>
        <dbReference type="ARBA" id="ARBA00022777"/>
    </source>
</evidence>
<organism evidence="28 29">
    <name type="scientific">Musa troglodytarum</name>
    <name type="common">fe'i banana</name>
    <dbReference type="NCBI Taxonomy" id="320322"/>
    <lineage>
        <taxon>Eukaryota</taxon>
        <taxon>Viridiplantae</taxon>
        <taxon>Streptophyta</taxon>
        <taxon>Embryophyta</taxon>
        <taxon>Tracheophyta</taxon>
        <taxon>Spermatophyta</taxon>
        <taxon>Magnoliopsida</taxon>
        <taxon>Liliopsida</taxon>
        <taxon>Zingiberales</taxon>
        <taxon>Musaceae</taxon>
        <taxon>Musa</taxon>
    </lineage>
</organism>
<keyword evidence="29" id="KW-1185">Reference proteome</keyword>
<dbReference type="SMART" id="SM01400">
    <property type="entry name" value="Pribosyltran_N"/>
    <property type="match status" value="1"/>
</dbReference>
<evidence type="ECO:0000256" key="15">
    <source>
        <dbReference type="ARBA" id="ARBA00023295"/>
    </source>
</evidence>
<evidence type="ECO:0000256" key="7">
    <source>
        <dbReference type="ARBA" id="ARBA00022679"/>
    </source>
</evidence>
<keyword evidence="5" id="KW-0134">Cell wall</keyword>
<dbReference type="PROSITE" id="PS00502">
    <property type="entry name" value="POLYGALACTURONASE"/>
    <property type="match status" value="1"/>
</dbReference>
<evidence type="ECO:0000313" key="29">
    <source>
        <dbReference type="Proteomes" id="UP001055439"/>
    </source>
</evidence>
<dbReference type="EMBL" id="CP097510">
    <property type="protein sequence ID" value="URE26401.1"/>
    <property type="molecule type" value="Genomic_DNA"/>
</dbReference>
<keyword evidence="7" id="KW-0808">Transferase</keyword>
<keyword evidence="10" id="KW-0547">Nucleotide-binding</keyword>
<name>A0A9E7H2K6_9LILI</name>
<feature type="domain" description="Ribose-phosphate pyrophosphokinase N-terminal" evidence="27">
    <location>
        <begin position="10"/>
        <end position="123"/>
    </location>
</feature>
<evidence type="ECO:0000256" key="9">
    <source>
        <dbReference type="ARBA" id="ARBA00022727"/>
    </source>
</evidence>
<accession>A0A9E7H2K6</accession>
<evidence type="ECO:0000256" key="4">
    <source>
        <dbReference type="ARBA" id="ARBA00013247"/>
    </source>
</evidence>
<evidence type="ECO:0000256" key="14">
    <source>
        <dbReference type="ARBA" id="ARBA00022842"/>
    </source>
</evidence>
<evidence type="ECO:0000256" key="2">
    <source>
        <dbReference type="ARBA" id="ARBA00006478"/>
    </source>
</evidence>
<evidence type="ECO:0000256" key="12">
    <source>
        <dbReference type="ARBA" id="ARBA00022801"/>
    </source>
</evidence>
<comment type="similarity">
    <text evidence="2">Belongs to the ribose-phosphate pyrophosphokinase family.</text>
</comment>
<dbReference type="PANTHER" id="PTHR31375">
    <property type="match status" value="1"/>
</dbReference>